<sequence length="490" mass="53055">LVGSCVAGAQIRRGRQQHQLPSNRSASAHHQSREAGAANVFFFLACFQEQQSREASAILLQEISSADQDSTLMAVSRLVLLLVALLAGGCARAAPANETTTFRPGAELRRYRRVQALLRRLNKPALLTIQARACGSALCLSPDGDIIDCVAAHLQPAFDHPRLQGHRPLDPPVRPKGHHRRPNATADASVQLWAASGEACPDGSVPIRRTTEADVLRASSVRRFGRASPSRVRRDSVAGGHEHAVGYVAGDEYYGAKASINVWAPQVSTPSEFSLSQIWVIAGSFGNDLNTIEAGWQVSPQLYGDNSPRFFTYWTTDAYQTTGCYNLLCSGFIQTNSRIAMGAAISPTSAYSGGQFDISLLVWKDPNHGNWWLEFGNGELVGYWPSMLFSHLASHASMVQFGGEVVNTRASGSHTATQMGSGHFAGEGFGKASYFRNLEVVDWDNSLVPLAAGFHVTADHPNCYDIQGGVNAVWGNYFYYGGPGRNVRCT</sequence>
<dbReference type="InterPro" id="IPR053168">
    <property type="entry name" value="Glutamic_endopeptidase"/>
</dbReference>
<dbReference type="PANTHER" id="PTHR31589:SF254">
    <property type="entry name" value="OS01G0547133 PROTEIN"/>
    <property type="match status" value="1"/>
</dbReference>
<feature type="domain" description="Neprosin PEP catalytic" evidence="1">
    <location>
        <begin position="235"/>
        <end position="490"/>
    </location>
</feature>
<evidence type="ECO:0000313" key="2">
    <source>
        <dbReference type="EMBL" id="TVU34051.1"/>
    </source>
</evidence>
<name>A0A5J9VF31_9POAL</name>
<dbReference type="InterPro" id="IPR025521">
    <property type="entry name" value="Neprosin_propep"/>
</dbReference>
<reference evidence="2 3" key="1">
    <citation type="journal article" date="2019" name="Sci. Rep.">
        <title>A high-quality genome of Eragrostis curvula grass provides insights into Poaceae evolution and supports new strategies to enhance forage quality.</title>
        <authorList>
            <person name="Carballo J."/>
            <person name="Santos B.A.C.M."/>
            <person name="Zappacosta D."/>
            <person name="Garbus I."/>
            <person name="Selva J.P."/>
            <person name="Gallo C.A."/>
            <person name="Diaz A."/>
            <person name="Albertini E."/>
            <person name="Caccamo M."/>
            <person name="Echenique V."/>
        </authorList>
    </citation>
    <scope>NUCLEOTIDE SEQUENCE [LARGE SCALE GENOMIC DNA]</scope>
    <source>
        <strain evidence="3">cv. Victoria</strain>
        <tissue evidence="2">Leaf</tissue>
    </source>
</reference>
<dbReference type="OrthoDB" id="1858978at2759"/>
<dbReference type="Gene3D" id="3.90.1320.10">
    <property type="entry name" value="Outer-capsid protein sigma 3, large lobe"/>
    <property type="match status" value="1"/>
</dbReference>
<dbReference type="Proteomes" id="UP000324897">
    <property type="component" value="Unassembled WGS sequence"/>
</dbReference>
<dbReference type="EMBL" id="RWGY01000009">
    <property type="protein sequence ID" value="TVU34051.1"/>
    <property type="molecule type" value="Genomic_DNA"/>
</dbReference>
<gene>
    <name evidence="2" type="ORF">EJB05_15876</name>
</gene>
<dbReference type="InterPro" id="IPR004314">
    <property type="entry name" value="Neprosin"/>
</dbReference>
<dbReference type="Pfam" id="PF03080">
    <property type="entry name" value="Neprosin"/>
    <property type="match status" value="1"/>
</dbReference>
<dbReference type="AlphaFoldDB" id="A0A5J9VF31"/>
<dbReference type="PROSITE" id="PS52045">
    <property type="entry name" value="NEPROSIN_PEP_CD"/>
    <property type="match status" value="1"/>
</dbReference>
<accession>A0A5J9VF31</accession>
<keyword evidence="3" id="KW-1185">Reference proteome</keyword>
<proteinExistence type="predicted"/>
<organism evidence="2 3">
    <name type="scientific">Eragrostis curvula</name>
    <name type="common">weeping love grass</name>
    <dbReference type="NCBI Taxonomy" id="38414"/>
    <lineage>
        <taxon>Eukaryota</taxon>
        <taxon>Viridiplantae</taxon>
        <taxon>Streptophyta</taxon>
        <taxon>Embryophyta</taxon>
        <taxon>Tracheophyta</taxon>
        <taxon>Spermatophyta</taxon>
        <taxon>Magnoliopsida</taxon>
        <taxon>Liliopsida</taxon>
        <taxon>Poales</taxon>
        <taxon>Poaceae</taxon>
        <taxon>PACMAD clade</taxon>
        <taxon>Chloridoideae</taxon>
        <taxon>Eragrostideae</taxon>
        <taxon>Eragrostidinae</taxon>
        <taxon>Eragrostis</taxon>
    </lineage>
</organism>
<evidence type="ECO:0000259" key="1">
    <source>
        <dbReference type="PROSITE" id="PS52045"/>
    </source>
</evidence>
<comment type="caution">
    <text evidence="2">The sequence shown here is derived from an EMBL/GenBank/DDBJ whole genome shotgun (WGS) entry which is preliminary data.</text>
</comment>
<feature type="non-terminal residue" evidence="2">
    <location>
        <position position="1"/>
    </location>
</feature>
<dbReference type="PANTHER" id="PTHR31589">
    <property type="entry name" value="PROTEIN, PUTATIVE (DUF239)-RELATED-RELATED"/>
    <property type="match status" value="1"/>
</dbReference>
<dbReference type="Pfam" id="PF14365">
    <property type="entry name" value="Neprosin_AP"/>
    <property type="match status" value="1"/>
</dbReference>
<protein>
    <recommendedName>
        <fullName evidence="1">Neprosin PEP catalytic domain-containing protein</fullName>
    </recommendedName>
</protein>
<evidence type="ECO:0000313" key="3">
    <source>
        <dbReference type="Proteomes" id="UP000324897"/>
    </source>
</evidence>
<dbReference type="FunFam" id="3.90.1320.10:FF:000001">
    <property type="entry name" value="Putative carboxyl-terminal proteinase"/>
    <property type="match status" value="1"/>
</dbReference>